<dbReference type="RefSeq" id="WP_006000585.1">
    <property type="nucleotide sequence ID" value="NZ_AAEW02000009.1"/>
</dbReference>
<organism evidence="7 8">
    <name type="scientific">Desulfuromonas acetoxidans (strain DSM 684 / 11070)</name>
    <dbReference type="NCBI Taxonomy" id="281689"/>
    <lineage>
        <taxon>Bacteria</taxon>
        <taxon>Pseudomonadati</taxon>
        <taxon>Thermodesulfobacteriota</taxon>
        <taxon>Desulfuromonadia</taxon>
        <taxon>Desulfuromonadales</taxon>
        <taxon>Desulfuromonadaceae</taxon>
        <taxon>Desulfuromonas</taxon>
    </lineage>
</organism>
<keyword evidence="3 6" id="KW-1015">Disulfide bond</keyword>
<dbReference type="InterPro" id="IPR000397">
    <property type="entry name" value="Heat_shock_Hsp33"/>
</dbReference>
<protein>
    <recommendedName>
        <fullName evidence="6">33 kDa chaperonin</fullName>
    </recommendedName>
    <alternativeName>
        <fullName evidence="6">Heat shock protein 33 homolog</fullName>
        <shortName evidence="6">HSP33</shortName>
    </alternativeName>
</protein>
<gene>
    <name evidence="6" type="primary">hslO</name>
    <name evidence="7" type="ORF">Dace_1491</name>
</gene>
<evidence type="ECO:0000313" key="7">
    <source>
        <dbReference type="EMBL" id="EAT15629.1"/>
    </source>
</evidence>
<dbReference type="HAMAP" id="MF_00117">
    <property type="entry name" value="HslO"/>
    <property type="match status" value="1"/>
</dbReference>
<keyword evidence="5 6" id="KW-0676">Redox-active center</keyword>
<comment type="caution">
    <text evidence="7">The sequence shown here is derived from an EMBL/GenBank/DDBJ whole genome shotgun (WGS) entry which is preliminary data.</text>
</comment>
<comment type="function">
    <text evidence="6">Redox regulated molecular chaperone. Protects both thermally unfolding and oxidatively damaged proteins from irreversible aggregation. Plays an important role in the bacterial defense system toward oxidative stress.</text>
</comment>
<reference evidence="7" key="2">
    <citation type="submission" date="2006-05" db="EMBL/GenBank/DDBJ databases">
        <title>Sequencing of the draft genome and assembly of Desulfuromonas acetoxidans DSM 684.</title>
        <authorList>
            <consortium name="US DOE Joint Genome Institute (JGI-PGF)"/>
            <person name="Copeland A."/>
            <person name="Lucas S."/>
            <person name="Lapidus A."/>
            <person name="Barry K."/>
            <person name="Detter J.C."/>
            <person name="Glavina del Rio T."/>
            <person name="Hammon N."/>
            <person name="Israni S."/>
            <person name="Dalin E."/>
            <person name="Tice H."/>
            <person name="Bruce D."/>
            <person name="Pitluck S."/>
            <person name="Richardson P."/>
        </authorList>
    </citation>
    <scope>NUCLEOTIDE SEQUENCE [LARGE SCALE GENOMIC DNA]</scope>
    <source>
        <strain evidence="7">DSM 684</strain>
    </source>
</reference>
<keyword evidence="8" id="KW-1185">Reference proteome</keyword>
<evidence type="ECO:0000256" key="6">
    <source>
        <dbReference type="HAMAP-Rule" id="MF_00117"/>
    </source>
</evidence>
<sequence length="294" mass="31878">MSDQLIRVLSHDKQIRASFAVTTELTKEICLLQQTDPTASVALGRLTTAAALMGSLLKGDQRLGLTIEGNGPLKKLQAETDAHGVVRATIKVPQCHLPPVDGHFDVSGAIGKAGFLHVTKDLGMKEPYQGMVQLITSEIAEDIAHYFSTSEQTPTSIALGVLLDRSAQVCASGGYFIQAMPDCDEKVLESLDNHLANLPPISSLIREGLAPIELAQQVLNDSHFKLQDSIDLEFKCNCSRRHVLAMLAGLPGEELEALSQRAEDTEITCEYCKTSYQFTPAELSHITQARNSAP</sequence>
<dbReference type="GO" id="GO:0005737">
    <property type="term" value="C:cytoplasm"/>
    <property type="evidence" value="ECO:0007669"/>
    <property type="project" value="UniProtKB-SubCell"/>
</dbReference>
<name>Q1JZD8_DESA6</name>
<dbReference type="SUPFAM" id="SSF64397">
    <property type="entry name" value="Hsp33 domain"/>
    <property type="match status" value="1"/>
</dbReference>
<dbReference type="GO" id="GO:0042026">
    <property type="term" value="P:protein refolding"/>
    <property type="evidence" value="ECO:0007669"/>
    <property type="project" value="TreeGrafter"/>
</dbReference>
<feature type="disulfide bond" description="Redox-active" evidence="6">
    <location>
        <begin position="236"/>
        <end position="238"/>
    </location>
</feature>
<keyword evidence="2 6" id="KW-0862">Zinc</keyword>
<dbReference type="PANTHER" id="PTHR30111:SF1">
    <property type="entry name" value="33 KDA CHAPERONIN"/>
    <property type="match status" value="1"/>
</dbReference>
<feature type="disulfide bond" description="Redox-active" evidence="6">
    <location>
        <begin position="269"/>
        <end position="272"/>
    </location>
</feature>
<dbReference type="SUPFAM" id="SSF118352">
    <property type="entry name" value="HSP33 redox switch-like"/>
    <property type="match status" value="1"/>
</dbReference>
<dbReference type="GO" id="GO:0051082">
    <property type="term" value="F:unfolded protein binding"/>
    <property type="evidence" value="ECO:0007669"/>
    <property type="project" value="UniProtKB-UniRule"/>
</dbReference>
<dbReference type="Proteomes" id="UP000005695">
    <property type="component" value="Unassembled WGS sequence"/>
</dbReference>
<dbReference type="PANTHER" id="PTHR30111">
    <property type="entry name" value="33 KDA CHAPERONIN"/>
    <property type="match status" value="1"/>
</dbReference>
<proteinExistence type="inferred from homology"/>
<accession>Q1JZD8</accession>
<evidence type="ECO:0000256" key="3">
    <source>
        <dbReference type="ARBA" id="ARBA00023157"/>
    </source>
</evidence>
<dbReference type="CDD" id="cd00498">
    <property type="entry name" value="Hsp33"/>
    <property type="match status" value="1"/>
</dbReference>
<dbReference type="OrthoDB" id="9793753at2"/>
<dbReference type="Gene3D" id="3.90.1280.10">
    <property type="entry name" value="HSP33 redox switch-like"/>
    <property type="match status" value="1"/>
</dbReference>
<keyword evidence="1 6" id="KW-0963">Cytoplasm</keyword>
<dbReference type="Pfam" id="PF01430">
    <property type="entry name" value="HSP33"/>
    <property type="match status" value="1"/>
</dbReference>
<reference evidence="7" key="1">
    <citation type="submission" date="2006-05" db="EMBL/GenBank/DDBJ databases">
        <title>Annotation of the draft genome assembly of Desulfuromonas acetoxidans DSM 684.</title>
        <authorList>
            <consortium name="US DOE Joint Genome Institute (JGI-ORNL)"/>
            <person name="Larimer F."/>
            <person name="Land M."/>
            <person name="Hauser L."/>
        </authorList>
    </citation>
    <scope>NUCLEOTIDE SEQUENCE [LARGE SCALE GENOMIC DNA]</scope>
    <source>
        <strain evidence="7">DSM 684</strain>
    </source>
</reference>
<comment type="subcellular location">
    <subcellularLocation>
        <location evidence="6">Cytoplasm</location>
    </subcellularLocation>
</comment>
<dbReference type="GO" id="GO:0044183">
    <property type="term" value="F:protein folding chaperone"/>
    <property type="evidence" value="ECO:0007669"/>
    <property type="project" value="TreeGrafter"/>
</dbReference>
<evidence type="ECO:0000256" key="5">
    <source>
        <dbReference type="ARBA" id="ARBA00023284"/>
    </source>
</evidence>
<evidence type="ECO:0000256" key="1">
    <source>
        <dbReference type="ARBA" id="ARBA00022490"/>
    </source>
</evidence>
<comment type="PTM">
    <text evidence="6">Under oxidizing conditions two disulfide bonds are formed involving the reactive cysteines. Under reducing conditions zinc is bound to the reactive cysteines and the protein is inactive.</text>
</comment>
<evidence type="ECO:0000313" key="8">
    <source>
        <dbReference type="Proteomes" id="UP000005695"/>
    </source>
</evidence>
<dbReference type="EMBL" id="AAEW02000009">
    <property type="protein sequence ID" value="EAT15629.1"/>
    <property type="molecule type" value="Genomic_DNA"/>
</dbReference>
<dbReference type="AlphaFoldDB" id="Q1JZD8"/>
<evidence type="ECO:0000256" key="2">
    <source>
        <dbReference type="ARBA" id="ARBA00022833"/>
    </source>
</evidence>
<dbReference type="NCBIfam" id="NF001033">
    <property type="entry name" value="PRK00114.1"/>
    <property type="match status" value="1"/>
</dbReference>
<keyword evidence="4 6" id="KW-0143">Chaperone</keyword>
<dbReference type="InterPro" id="IPR016153">
    <property type="entry name" value="Heat_shock_Hsp33_N"/>
</dbReference>
<dbReference type="Gene3D" id="3.55.30.10">
    <property type="entry name" value="Hsp33 domain"/>
    <property type="match status" value="1"/>
</dbReference>
<dbReference type="PIRSF" id="PIRSF005261">
    <property type="entry name" value="Heat_shock_Hsp33"/>
    <property type="match status" value="1"/>
</dbReference>
<dbReference type="InterPro" id="IPR016154">
    <property type="entry name" value="Heat_shock_Hsp33_C"/>
</dbReference>
<evidence type="ECO:0000256" key="4">
    <source>
        <dbReference type="ARBA" id="ARBA00023186"/>
    </source>
</evidence>
<comment type="similarity">
    <text evidence="6">Belongs to the HSP33 family.</text>
</comment>